<keyword evidence="2" id="KW-1185">Reference proteome</keyword>
<organism evidence="1 2">
    <name type="scientific">Clostridium acetireducens DSM 10703</name>
    <dbReference type="NCBI Taxonomy" id="1121290"/>
    <lineage>
        <taxon>Bacteria</taxon>
        <taxon>Bacillati</taxon>
        <taxon>Bacillota</taxon>
        <taxon>Clostridia</taxon>
        <taxon>Eubacteriales</taxon>
        <taxon>Clostridiaceae</taxon>
        <taxon>Clostridium</taxon>
    </lineage>
</organism>
<dbReference type="RefSeq" id="WP_139141322.1">
    <property type="nucleotide sequence ID" value="NZ_LZFO01000029.1"/>
</dbReference>
<sequence length="221" mass="26116">MMKVAKQVSLKPLQSKIKQNYGIDINEKNCSNIISMEFAKNKSSKEYLDNYINTYVKGNELEWACYMYLFSKAVEKRSVEKTEKYYKKLKKYEDNYYTESIMGDILLRYYGDLFKAKDKFLNALKLKKEDLSCCYNLGVLYYLLGMFDKSEYYYQLVVDNNKETYNENFNLKGKALYNIAVYNINISKNLEKAKEYLEKSIVEIPDYVEAKNLLEKLKGAI</sequence>
<dbReference type="InterPro" id="IPR019734">
    <property type="entry name" value="TPR_rpt"/>
</dbReference>
<evidence type="ECO:0000313" key="2">
    <source>
        <dbReference type="Proteomes" id="UP000175744"/>
    </source>
</evidence>
<proteinExistence type="predicted"/>
<name>A0A1E8EX26_9CLOT</name>
<comment type="caution">
    <text evidence="1">The sequence shown here is derived from an EMBL/GenBank/DDBJ whole genome shotgun (WGS) entry which is preliminary data.</text>
</comment>
<dbReference type="SUPFAM" id="SSF48452">
    <property type="entry name" value="TPR-like"/>
    <property type="match status" value="1"/>
</dbReference>
<dbReference type="SMART" id="SM00028">
    <property type="entry name" value="TPR"/>
    <property type="match status" value="2"/>
</dbReference>
<accession>A0A1E8EX26</accession>
<protein>
    <submittedName>
        <fullName evidence="1">Uncharacterized protein</fullName>
    </submittedName>
</protein>
<dbReference type="Proteomes" id="UP000175744">
    <property type="component" value="Unassembled WGS sequence"/>
</dbReference>
<dbReference type="Gene3D" id="1.25.40.10">
    <property type="entry name" value="Tetratricopeptide repeat domain"/>
    <property type="match status" value="1"/>
</dbReference>
<evidence type="ECO:0000313" key="1">
    <source>
        <dbReference type="EMBL" id="OFI05342.1"/>
    </source>
</evidence>
<dbReference type="OrthoDB" id="1895938at2"/>
<dbReference type="STRING" id="1121290.CLAOCE_17900"/>
<dbReference type="EMBL" id="LZFO01000029">
    <property type="protein sequence ID" value="OFI05342.1"/>
    <property type="molecule type" value="Genomic_DNA"/>
</dbReference>
<dbReference type="InterPro" id="IPR011990">
    <property type="entry name" value="TPR-like_helical_dom_sf"/>
</dbReference>
<gene>
    <name evidence="1" type="ORF">CLOACE_17900</name>
</gene>
<dbReference type="AlphaFoldDB" id="A0A1E8EX26"/>
<reference evidence="1 2" key="1">
    <citation type="submission" date="2016-06" db="EMBL/GenBank/DDBJ databases">
        <title>Genome sequence of Clostridium acetireducens DSM 10703.</title>
        <authorList>
            <person name="Poehlein A."/>
            <person name="Fluechter S."/>
            <person name="Duerre P."/>
            <person name="Daniel R."/>
        </authorList>
    </citation>
    <scope>NUCLEOTIDE SEQUENCE [LARGE SCALE GENOMIC DNA]</scope>
    <source>
        <strain evidence="1 2">DSM 10703</strain>
    </source>
</reference>